<organism evidence="2 3">
    <name type="scientific">Dinghuibacter silviterrae</name>
    <dbReference type="NCBI Taxonomy" id="1539049"/>
    <lineage>
        <taxon>Bacteria</taxon>
        <taxon>Pseudomonadati</taxon>
        <taxon>Bacteroidota</taxon>
        <taxon>Chitinophagia</taxon>
        <taxon>Chitinophagales</taxon>
        <taxon>Chitinophagaceae</taxon>
        <taxon>Dinghuibacter</taxon>
    </lineage>
</organism>
<evidence type="ECO:0000313" key="3">
    <source>
        <dbReference type="Proteomes" id="UP000294498"/>
    </source>
</evidence>
<evidence type="ECO:0000256" key="1">
    <source>
        <dbReference type="SAM" id="Phobius"/>
    </source>
</evidence>
<keyword evidence="1" id="KW-1133">Transmembrane helix</keyword>
<protein>
    <submittedName>
        <fullName evidence="2">Uncharacterized protein</fullName>
    </submittedName>
</protein>
<evidence type="ECO:0000313" key="2">
    <source>
        <dbReference type="EMBL" id="TDW99230.1"/>
    </source>
</evidence>
<keyword evidence="1" id="KW-0812">Transmembrane</keyword>
<name>A0A4R8DQ31_9BACT</name>
<reference evidence="2 3" key="1">
    <citation type="submission" date="2019-03" db="EMBL/GenBank/DDBJ databases">
        <title>Genomic Encyclopedia of Type Strains, Phase IV (KMG-IV): sequencing the most valuable type-strain genomes for metagenomic binning, comparative biology and taxonomic classification.</title>
        <authorList>
            <person name="Goeker M."/>
        </authorList>
    </citation>
    <scope>NUCLEOTIDE SEQUENCE [LARGE SCALE GENOMIC DNA]</scope>
    <source>
        <strain evidence="2 3">DSM 100059</strain>
    </source>
</reference>
<feature type="transmembrane region" description="Helical" evidence="1">
    <location>
        <begin position="13"/>
        <end position="34"/>
    </location>
</feature>
<sequence length="38" mass="4339">MIIHDVDILLRKIAVGIVIALVPFLLFFGGLWLIRHIL</sequence>
<gene>
    <name evidence="2" type="ORF">EDB95_0239</name>
</gene>
<dbReference type="Proteomes" id="UP000294498">
    <property type="component" value="Unassembled WGS sequence"/>
</dbReference>
<keyword evidence="3" id="KW-1185">Reference proteome</keyword>
<proteinExistence type="predicted"/>
<dbReference type="EMBL" id="SODV01000001">
    <property type="protein sequence ID" value="TDW99230.1"/>
    <property type="molecule type" value="Genomic_DNA"/>
</dbReference>
<keyword evidence="1" id="KW-0472">Membrane</keyword>
<comment type="caution">
    <text evidence="2">The sequence shown here is derived from an EMBL/GenBank/DDBJ whole genome shotgun (WGS) entry which is preliminary data.</text>
</comment>
<dbReference type="AlphaFoldDB" id="A0A4R8DQ31"/>
<accession>A0A4R8DQ31</accession>